<gene>
    <name evidence="3" type="ORF">F441_22366</name>
</gene>
<dbReference type="Gene3D" id="3.10.10.10">
    <property type="entry name" value="HIV Type 1 Reverse Transcriptase, subunit A, domain 1"/>
    <property type="match status" value="1"/>
</dbReference>
<evidence type="ECO:0000313" key="4">
    <source>
        <dbReference type="Proteomes" id="UP000018958"/>
    </source>
</evidence>
<evidence type="ECO:0000313" key="3">
    <source>
        <dbReference type="EMBL" id="ETP00214.1"/>
    </source>
</evidence>
<organism evidence="3 4">
    <name type="scientific">Phytophthora nicotianae CJ01A1</name>
    <dbReference type="NCBI Taxonomy" id="1317063"/>
    <lineage>
        <taxon>Eukaryota</taxon>
        <taxon>Sar</taxon>
        <taxon>Stramenopiles</taxon>
        <taxon>Oomycota</taxon>
        <taxon>Peronosporomycetes</taxon>
        <taxon>Peronosporales</taxon>
        <taxon>Peronosporaceae</taxon>
        <taxon>Phytophthora</taxon>
    </lineage>
</organism>
<name>W2VS92_PHYNI</name>
<feature type="compositionally biased region" description="Basic and acidic residues" evidence="1">
    <location>
        <begin position="409"/>
        <end position="421"/>
    </location>
</feature>
<feature type="non-terminal residue" evidence="3">
    <location>
        <position position="752"/>
    </location>
</feature>
<reference evidence="3 4" key="1">
    <citation type="submission" date="2013-11" db="EMBL/GenBank/DDBJ databases">
        <title>The Genome Sequence of Phytophthora parasitica CJ01A1.</title>
        <authorList>
            <consortium name="The Broad Institute Genomics Platform"/>
            <person name="Russ C."/>
            <person name="Tyler B."/>
            <person name="Panabieres F."/>
            <person name="Shan W."/>
            <person name="Tripathy S."/>
            <person name="Grunwald N."/>
            <person name="Machado M."/>
            <person name="Johnson C.S."/>
            <person name="Walker B."/>
            <person name="Young S.K."/>
            <person name="Zeng Q."/>
            <person name="Gargeya S."/>
            <person name="Fitzgerald M."/>
            <person name="Haas B."/>
            <person name="Abouelleil A."/>
            <person name="Allen A.W."/>
            <person name="Alvarado L."/>
            <person name="Arachchi H.M."/>
            <person name="Berlin A.M."/>
            <person name="Chapman S.B."/>
            <person name="Gainer-Dewar J."/>
            <person name="Goldberg J."/>
            <person name="Griggs A."/>
            <person name="Gujja S."/>
            <person name="Hansen M."/>
            <person name="Howarth C."/>
            <person name="Imamovic A."/>
            <person name="Ireland A."/>
            <person name="Larimer J."/>
            <person name="McCowan C."/>
            <person name="Murphy C."/>
            <person name="Pearson M."/>
            <person name="Poon T.W."/>
            <person name="Priest M."/>
            <person name="Roberts A."/>
            <person name="Saif S."/>
            <person name="Shea T."/>
            <person name="Sisk P."/>
            <person name="Sykes S."/>
            <person name="Wortman J."/>
            <person name="Nusbaum C."/>
            <person name="Birren B."/>
        </authorList>
    </citation>
    <scope>NUCLEOTIDE SEQUENCE [LARGE SCALE GENOMIC DNA]</scope>
    <source>
        <strain evidence="3 4">CJ01A1</strain>
    </source>
</reference>
<feature type="region of interest" description="Disordered" evidence="1">
    <location>
        <begin position="376"/>
        <end position="501"/>
    </location>
</feature>
<dbReference type="InterPro" id="IPR032567">
    <property type="entry name" value="RTL1-rel"/>
</dbReference>
<dbReference type="InterPro" id="IPR005162">
    <property type="entry name" value="Retrotrans_gag_dom"/>
</dbReference>
<sequence length="752" mass="82038">MSVDTAFPTWEQLKQQMSRVFAPPNQAYRIRSKFVATRQGKKELLYYVQELRTLIAGMAADPLPELVTVTVFMEGLRVSAARTEVFRVHPTSFEEAVDVALNAEHNFRSARPGWSAGSASSSSGPEPMDLSYAEGEEAELLAAEQRAGIRRCLICKSAKHLRASCPLRFKRQAPASQPSGSSPGNSNSQGQRSSAPKRAGLSYEKNVRKPGLLVVQANVKGFVKPWRVLIDSGASGNYARRSTLEGSQLYAEALEVRTRDEISVRLATGTLVTVSKVSVDLNVKFLDFDSVERCLVLDLDSRYDLILGMAWLERHEPWVDWKSKTLDATHPAPGEALVSHEPTSARKQKRYWRKHEAEAAVVLDIGMSELVSNKVAVRPSEDERGVARKPLSGMDRVEDLPQRGPRAAVDCESRHRGRGPEDAGVVTPSSLSEGHGPHSSEPSVSRDTVSSPRSVGAIAPGGGDGVVTTSPSSGRARSRRERRRRRRASMTSLASDEVSNVTSSEAPRDCCEQLYTLVSGVTGKVEGDVSLDSLPAVNALMELGEMSVAEFGEALKAGGLAEVVLIRPEEELTSSSVVDDAVLEDTKKTLSARSGSVILKDPSDPFYAVVKEYGDVVSRNPPMGLLPDRGVCHEIDLVPGTKYCVTRQWPLPKEQCDVIDAFFRAKHEAGLVRESKSPHSTPTCCVRKPNGKWRIVHAFNKLNAATIPAQTPIPRKDVLQNNMVGCTLHSALDLVDGYYQLLMRASDIPLTA</sequence>
<dbReference type="Proteomes" id="UP000018958">
    <property type="component" value="Unassembled WGS sequence"/>
</dbReference>
<dbReference type="PANTHER" id="PTHR15503">
    <property type="entry name" value="LDOC1 RELATED"/>
    <property type="match status" value="1"/>
</dbReference>
<feature type="compositionally biased region" description="Polar residues" evidence="1">
    <location>
        <begin position="440"/>
        <end position="453"/>
    </location>
</feature>
<feature type="region of interest" description="Disordered" evidence="1">
    <location>
        <begin position="111"/>
        <end position="130"/>
    </location>
</feature>
<dbReference type="CDD" id="cd00303">
    <property type="entry name" value="retropepsin_like"/>
    <property type="match status" value="1"/>
</dbReference>
<dbReference type="OrthoDB" id="127626at2759"/>
<feature type="domain" description="Retrotransposon gag" evidence="2">
    <location>
        <begin position="7"/>
        <end position="77"/>
    </location>
</feature>
<dbReference type="PANTHER" id="PTHR15503:SF22">
    <property type="entry name" value="TRANSPOSON TY3-I GAG POLYPROTEIN"/>
    <property type="match status" value="1"/>
</dbReference>
<dbReference type="Pfam" id="PF03732">
    <property type="entry name" value="Retrotrans_gag"/>
    <property type="match status" value="1"/>
</dbReference>
<evidence type="ECO:0000256" key="1">
    <source>
        <dbReference type="SAM" id="MobiDB-lite"/>
    </source>
</evidence>
<evidence type="ECO:0000259" key="2">
    <source>
        <dbReference type="Pfam" id="PF03732"/>
    </source>
</evidence>
<dbReference type="Pfam" id="PF08284">
    <property type="entry name" value="RVP_2"/>
    <property type="match status" value="1"/>
</dbReference>
<dbReference type="InterPro" id="IPR043502">
    <property type="entry name" value="DNA/RNA_pol_sf"/>
</dbReference>
<feature type="region of interest" description="Disordered" evidence="1">
    <location>
        <begin position="171"/>
        <end position="199"/>
    </location>
</feature>
<dbReference type="Gene3D" id="3.30.70.270">
    <property type="match status" value="1"/>
</dbReference>
<comment type="caution">
    <text evidence="3">The sequence shown here is derived from an EMBL/GenBank/DDBJ whole genome shotgun (WGS) entry which is preliminary data.</text>
</comment>
<dbReference type="AlphaFoldDB" id="W2VS92"/>
<feature type="compositionally biased region" description="Basic residues" evidence="1">
    <location>
        <begin position="476"/>
        <end position="488"/>
    </location>
</feature>
<dbReference type="InterPro" id="IPR043128">
    <property type="entry name" value="Rev_trsase/Diguanyl_cyclase"/>
</dbReference>
<dbReference type="InterPro" id="IPR021109">
    <property type="entry name" value="Peptidase_aspartic_dom_sf"/>
</dbReference>
<dbReference type="SUPFAM" id="SSF56672">
    <property type="entry name" value="DNA/RNA polymerases"/>
    <property type="match status" value="1"/>
</dbReference>
<dbReference type="Gene3D" id="2.40.70.10">
    <property type="entry name" value="Acid Proteases"/>
    <property type="match status" value="1"/>
</dbReference>
<feature type="compositionally biased region" description="Low complexity" evidence="1">
    <location>
        <begin position="172"/>
        <end position="194"/>
    </location>
</feature>
<feature type="compositionally biased region" description="Low complexity" evidence="1">
    <location>
        <begin position="111"/>
        <end position="127"/>
    </location>
</feature>
<protein>
    <recommendedName>
        <fullName evidence="2">Retrotransposon gag domain-containing protein</fullName>
    </recommendedName>
</protein>
<proteinExistence type="predicted"/>
<accession>W2VS92</accession>
<dbReference type="EMBL" id="ANIX01004582">
    <property type="protein sequence ID" value="ETP00214.1"/>
    <property type="molecule type" value="Genomic_DNA"/>
</dbReference>